<evidence type="ECO:0000256" key="4">
    <source>
        <dbReference type="RuleBase" id="RU003737"/>
    </source>
</evidence>
<dbReference type="Pfam" id="PF02784">
    <property type="entry name" value="Orn_Arg_deC_N"/>
    <property type="match status" value="1"/>
</dbReference>
<dbReference type="RefSeq" id="WP_012971010.1">
    <property type="nucleotide sequence ID" value="NC_013851.1"/>
</dbReference>
<dbReference type="GO" id="GO:0009089">
    <property type="term" value="P:lysine biosynthetic process via diaminopimelate"/>
    <property type="evidence" value="ECO:0007669"/>
    <property type="project" value="TreeGrafter"/>
</dbReference>
<dbReference type="GO" id="GO:0008836">
    <property type="term" value="F:diaminopimelate decarboxylase activity"/>
    <property type="evidence" value="ECO:0007669"/>
    <property type="project" value="TreeGrafter"/>
</dbReference>
<dbReference type="SUPFAM" id="SSF50621">
    <property type="entry name" value="Alanine racemase C-terminal domain-like"/>
    <property type="match status" value="1"/>
</dbReference>
<organism evidence="7 8">
    <name type="scientific">Allochromatium vinosum (strain ATCC 17899 / DSM 180 / NBRC 103801 / NCIMB 10441 / D)</name>
    <name type="common">Chromatium vinosum</name>
    <dbReference type="NCBI Taxonomy" id="572477"/>
    <lineage>
        <taxon>Bacteria</taxon>
        <taxon>Pseudomonadati</taxon>
        <taxon>Pseudomonadota</taxon>
        <taxon>Gammaproteobacteria</taxon>
        <taxon>Chromatiales</taxon>
        <taxon>Chromatiaceae</taxon>
        <taxon>Allochromatium</taxon>
    </lineage>
</organism>
<protein>
    <submittedName>
        <fullName evidence="7">Pyridoxal-dependent decarboxylase, exosortase system type 1 associated</fullName>
    </submittedName>
</protein>
<dbReference type="InterPro" id="IPR017530">
    <property type="entry name" value="DCO2ase_PEP1"/>
</dbReference>
<dbReference type="Gene3D" id="2.40.37.10">
    <property type="entry name" value="Lyase, Ornithine Decarboxylase, Chain A, domain 1"/>
    <property type="match status" value="1"/>
</dbReference>
<dbReference type="Pfam" id="PF00278">
    <property type="entry name" value="Orn_DAP_Arg_deC"/>
    <property type="match status" value="1"/>
</dbReference>
<evidence type="ECO:0000259" key="5">
    <source>
        <dbReference type="Pfam" id="PF00278"/>
    </source>
</evidence>
<dbReference type="STRING" id="572477.Alvin_1810"/>
<dbReference type="KEGG" id="alv:Alvin_1810"/>
<evidence type="ECO:0000256" key="3">
    <source>
        <dbReference type="PIRSR" id="PIRSR600183-50"/>
    </source>
</evidence>
<dbReference type="InterPro" id="IPR022657">
    <property type="entry name" value="De-COase2_CS"/>
</dbReference>
<dbReference type="InterPro" id="IPR022643">
    <property type="entry name" value="De-COase2_C"/>
</dbReference>
<name>D3RU77_ALLVD</name>
<dbReference type="NCBIfam" id="TIGR03099">
    <property type="entry name" value="dCO2ase_PEP1"/>
    <property type="match status" value="1"/>
</dbReference>
<dbReference type="PANTHER" id="PTHR43727:SF2">
    <property type="entry name" value="GROUP IV DECARBOXYLASE"/>
    <property type="match status" value="1"/>
</dbReference>
<dbReference type="EMBL" id="CP001896">
    <property type="protein sequence ID" value="ADC62736.1"/>
    <property type="molecule type" value="Genomic_DNA"/>
</dbReference>
<keyword evidence="8" id="KW-1185">Reference proteome</keyword>
<evidence type="ECO:0000313" key="8">
    <source>
        <dbReference type="Proteomes" id="UP000001441"/>
    </source>
</evidence>
<evidence type="ECO:0000256" key="1">
    <source>
        <dbReference type="ARBA" id="ARBA00001933"/>
    </source>
</evidence>
<evidence type="ECO:0000259" key="6">
    <source>
        <dbReference type="Pfam" id="PF02784"/>
    </source>
</evidence>
<evidence type="ECO:0000313" key="7">
    <source>
        <dbReference type="EMBL" id="ADC62736.1"/>
    </source>
</evidence>
<dbReference type="Gene3D" id="3.20.20.10">
    <property type="entry name" value="Alanine racemase"/>
    <property type="match status" value="1"/>
</dbReference>
<comment type="similarity">
    <text evidence="4">Belongs to the Orn/Lys/Arg decarboxylase class-II family.</text>
</comment>
<keyword evidence="2 3" id="KW-0663">Pyridoxal phosphate</keyword>
<feature type="active site" description="Proton donor" evidence="3">
    <location>
        <position position="361"/>
    </location>
</feature>
<sequence length="410" mass="43709">MNSPRHTTPPLFPVADNQLVIGALPIARLAERVGRTPFYAYDRALISARVAQLRQALPDDIHLHYAIKANPMPAVVQHLAGLVDGFDVASGGELKTALDTSMPPHQISFAGPAKTPGELRQAIAAGIVINLESERELRAAVQAGEALGIRPRVAVRVNPDFELKSAGMKMSGGPKQFGIDAERVPAVLAEMKCLDLEFIGFHIFSGAQNLRAEAISEAQEKTLELAMRLALDVPSPVRALNLGGGFGIPYFPGEPPLDLVAVGERLSELLPAARRALPDTELIIELGRFFVGEAGVYVCRVVERKVSRGQVFLVTDGGLHHHLAASGNFGQVIRKNYPVLVANRVESDGDPETASVVGPLCTPLDLLADRMPLGHAREGDLVAVMQSGAYGLTASPTAFLGHPTAVEVLV</sequence>
<dbReference type="Proteomes" id="UP000001441">
    <property type="component" value="Chromosome"/>
</dbReference>
<dbReference type="SUPFAM" id="SSF51419">
    <property type="entry name" value="PLP-binding barrel"/>
    <property type="match status" value="1"/>
</dbReference>
<feature type="domain" description="Orn/DAP/Arg decarboxylase 2 N-terminal" evidence="6">
    <location>
        <begin position="45"/>
        <end position="292"/>
    </location>
</feature>
<dbReference type="InterPro" id="IPR009006">
    <property type="entry name" value="Ala_racemase/Decarboxylase_C"/>
</dbReference>
<feature type="domain" description="Orn/DAP/Arg decarboxylase 2 C-terminal" evidence="5">
    <location>
        <begin position="38"/>
        <end position="388"/>
    </location>
</feature>
<dbReference type="OrthoDB" id="9802147at2"/>
<comment type="cofactor">
    <cofactor evidence="1 3">
        <name>pyridoxal 5'-phosphate</name>
        <dbReference type="ChEBI" id="CHEBI:597326"/>
    </cofactor>
</comment>
<dbReference type="PRINTS" id="PR01179">
    <property type="entry name" value="ODADCRBXLASE"/>
</dbReference>
<dbReference type="AlphaFoldDB" id="D3RU77"/>
<gene>
    <name evidence="7" type="ordered locus">Alvin_1810</name>
</gene>
<dbReference type="CDD" id="cd06839">
    <property type="entry name" value="PLPDE_III_Btrk_like"/>
    <property type="match status" value="1"/>
</dbReference>
<dbReference type="InterPro" id="IPR022644">
    <property type="entry name" value="De-COase2_N"/>
</dbReference>
<dbReference type="PROSITE" id="PS00879">
    <property type="entry name" value="ODR_DC_2_2"/>
    <property type="match status" value="1"/>
</dbReference>
<reference evidence="7 8" key="1">
    <citation type="journal article" date="2011" name="Stand. Genomic Sci.">
        <title>Complete genome sequence of Allochromatium vinosum DSM 180(T).</title>
        <authorList>
            <person name="Weissgerber T."/>
            <person name="Zigann R."/>
            <person name="Bruce D."/>
            <person name="Chang Y.J."/>
            <person name="Detter J.C."/>
            <person name="Han C."/>
            <person name="Hauser L."/>
            <person name="Jeffries C.D."/>
            <person name="Land M."/>
            <person name="Munk A.C."/>
            <person name="Tapia R."/>
            <person name="Dahl C."/>
        </authorList>
    </citation>
    <scope>NUCLEOTIDE SEQUENCE [LARGE SCALE GENOMIC DNA]</scope>
    <source>
        <strain evidence="8">ATCC 17899 / DSM 180 / NBRC 103801 / NCIMB 10441 / D</strain>
    </source>
</reference>
<feature type="modified residue" description="N6-(pyridoxal phosphate)lysine" evidence="3">
    <location>
        <position position="68"/>
    </location>
</feature>
<evidence type="ECO:0000256" key="2">
    <source>
        <dbReference type="ARBA" id="ARBA00022898"/>
    </source>
</evidence>
<dbReference type="InterPro" id="IPR029066">
    <property type="entry name" value="PLP-binding_barrel"/>
</dbReference>
<dbReference type="InterPro" id="IPR000183">
    <property type="entry name" value="Orn/DAP/Arg_de-COase"/>
</dbReference>
<dbReference type="PANTHER" id="PTHR43727">
    <property type="entry name" value="DIAMINOPIMELATE DECARBOXYLASE"/>
    <property type="match status" value="1"/>
</dbReference>
<dbReference type="HOGENOM" id="CLU_026444_0_3_6"/>
<accession>D3RU77</accession>
<dbReference type="eggNOG" id="COG0019">
    <property type="taxonomic scope" value="Bacteria"/>
</dbReference>
<proteinExistence type="inferred from homology"/>